<dbReference type="PROSITE" id="PS50102">
    <property type="entry name" value="RRM"/>
    <property type="match status" value="2"/>
</dbReference>
<evidence type="ECO:0000313" key="7">
    <source>
        <dbReference type="EMBL" id="THH01889.1"/>
    </source>
</evidence>
<dbReference type="InterPro" id="IPR000504">
    <property type="entry name" value="RRM_dom"/>
</dbReference>
<gene>
    <name evidence="7" type="ORF">EW145_g6837</name>
</gene>
<dbReference type="EMBL" id="SGPK01000570">
    <property type="protein sequence ID" value="THH01889.1"/>
    <property type="molecule type" value="Genomic_DNA"/>
</dbReference>
<sequence length="1521" mass="169179">MISTTCVWDDGEISFDMVMQTDNGAIDEESKFYTLTQYRRLLEQAHGASAAQLHALQAELRTLRIALEDERAAACDVEMQHGHMQMQRRTAPHALEDIDLAAALCGDGHRIFNEAEVRKAVPIILESCLPGDIRTQIGMLENYLKSTFDIVGNLSPELSFKILRYLSVNELVGIESVPKKWQSIVHSPALWRYHCLLLTATDPVSLRPSCSPEGWEPLYHSLHHREANFHYGLPQTLRLLNTARCAHGAADQWAYLWTRVSASPYDISLHAQLIQLALASGMDNQVTAARQLLLRFWSAGEEVWLPTIEARIHQGVDTLGDVLDVLALFQTAEEDYLSIQLLKLHLEFVIERHSFLNALESKSEDLGDVFSDAWTRSLLSPIIEKGSGHLTKSHLLWDIYMNWELEQLERTQGEERSKRILEIEGMFMTRLTQPHSNHDETFQSYSTFTTTYKPSNDYETLAISDAARMRFEGSEIAEVALRSFWEGYCDVLRTSNDDVDQQKTVLQRAARSVPGSGVIWAKHIRYLESTESNVEALMHSVSEIYDMALSSGLIQKDVEAIVSLVLARAGLIKRAIASNGEVEANAVVLFQVLEDGIAMVRAASRQGDPRYRLEKFLADICVTLAESPDDASVVWETTAKHYKSSYLAWVLYTEALVKQEKHDEVRAVYKNIVSRNFDWPEAIFDAWVAFEHLYGNLNELQESLDRTERAQNQINLKRAKEAEKAAAFHNDPAVALISEARKDTFNTTSPVNDGEFAADNQKKRKSDDSESKSTTNKKFKTESAVSIKRDRENSTVFVADLPPTVTEKDLISIFKDCGSIRETKITKLSNSHVATVEFSDSESVPGGLTKDKKRIGEQEISVHLAWQSTLYVTNFVEKTDDAYIRQLFGQVMRTDAGANDREVYIAGLSRFVTKKDLETLFKTYGVIKEVRMATDEASHSKGFAFVEFEDEPSAQRALQANNYDLKNRRISVTLADARVRARLKNEQAASGLGRRADLRSRSVRIKGLPSATQEGLLQQALEKITPLKRVEVFQDTGEAVVELESAADAGRLLLLSEPLHFGGQILTISEELLESAPTGVVLPRTGGGMFIPRAAASRPQAGLGRVKVAVQKSPTLQEKESAVDGKWVREGLFKFSFELRNLSKNILFNMKEASDHSFSWKTANWGWAQFARREAVYYQSNSVRNNDALLITCIISSSPAVPSVPSLVPHCSVPRELLDVVGSLLDDPVYSDIVFVLPIRASNGGMRNIYAARSILKRVEYFKSMFDSGFSESSSQTVEMSSETLSVSNGSDTPIISHQFEDSDVEDEEESADVNGETEDQCNAIAKSSNNTDAASSDNPLIPLAVDSLDANVSDNDYCGSDNLGERNVRPKLSHPSSSCYNGGMVMDTDECSIGPARGSSTTDIPIEIGPRKTKIIVKDISYATYRAVLYYLYTDSIVFAPLASSFLAPSPVGPPASAHSLSLRSQGEGQNLNPSSGSRLQTEHNALGPTTRKAWIADWECQNQGRAKPCSAKAVYRVAD</sequence>
<dbReference type="SUPFAM" id="SSF54695">
    <property type="entry name" value="POZ domain"/>
    <property type="match status" value="1"/>
</dbReference>
<feature type="non-terminal residue" evidence="7">
    <location>
        <position position="1521"/>
    </location>
</feature>
<dbReference type="Pfam" id="PF12937">
    <property type="entry name" value="F-box-like"/>
    <property type="match status" value="1"/>
</dbReference>
<dbReference type="InterPro" id="IPR001810">
    <property type="entry name" value="F-box_dom"/>
</dbReference>
<keyword evidence="8" id="KW-1185">Reference proteome</keyword>
<evidence type="ECO:0008006" key="9">
    <source>
        <dbReference type="Google" id="ProtNLM"/>
    </source>
</evidence>
<comment type="caution">
    <text evidence="7">The sequence shown here is derived from an EMBL/GenBank/DDBJ whole genome shotgun (WGS) entry which is preliminary data.</text>
</comment>
<dbReference type="InterPro" id="IPR011333">
    <property type="entry name" value="SKP1/BTB/POZ_sf"/>
</dbReference>
<dbReference type="Gene3D" id="1.25.40.10">
    <property type="entry name" value="Tetratricopeptide repeat domain"/>
    <property type="match status" value="2"/>
</dbReference>
<dbReference type="SMART" id="SM00360">
    <property type="entry name" value="RRM"/>
    <property type="match status" value="3"/>
</dbReference>
<accession>A0A4S4KT95</accession>
<evidence type="ECO:0000256" key="2">
    <source>
        <dbReference type="PROSITE-ProRule" id="PRU00176"/>
    </source>
</evidence>
<dbReference type="InterPro" id="IPR034397">
    <property type="entry name" value="Prp24_RRM1"/>
</dbReference>
<dbReference type="InterPro" id="IPR011990">
    <property type="entry name" value="TPR-like_helical_dom_sf"/>
</dbReference>
<dbReference type="InterPro" id="IPR012677">
    <property type="entry name" value="Nucleotide-bd_a/b_plait_sf"/>
</dbReference>
<feature type="domain" description="F-box" evidence="6">
    <location>
        <begin position="148"/>
        <end position="194"/>
    </location>
</feature>
<evidence type="ECO:0000313" key="8">
    <source>
        <dbReference type="Proteomes" id="UP000308199"/>
    </source>
</evidence>
<dbReference type="PROSITE" id="PS50181">
    <property type="entry name" value="FBOX"/>
    <property type="match status" value="1"/>
</dbReference>
<dbReference type="Gene3D" id="3.30.70.330">
    <property type="match status" value="2"/>
</dbReference>
<dbReference type="PANTHER" id="PTHR23189">
    <property type="entry name" value="RNA RECOGNITION MOTIF-CONTAINING"/>
    <property type="match status" value="1"/>
</dbReference>
<proteinExistence type="predicted"/>
<feature type="domain" description="RRM" evidence="5">
    <location>
        <begin position="901"/>
        <end position="977"/>
    </location>
</feature>
<evidence type="ECO:0000259" key="6">
    <source>
        <dbReference type="PROSITE" id="PS50181"/>
    </source>
</evidence>
<evidence type="ECO:0000256" key="4">
    <source>
        <dbReference type="SAM" id="MobiDB-lite"/>
    </source>
</evidence>
<organism evidence="7 8">
    <name type="scientific">Phellinidium pouzarii</name>
    <dbReference type="NCBI Taxonomy" id="167371"/>
    <lineage>
        <taxon>Eukaryota</taxon>
        <taxon>Fungi</taxon>
        <taxon>Dikarya</taxon>
        <taxon>Basidiomycota</taxon>
        <taxon>Agaricomycotina</taxon>
        <taxon>Agaricomycetes</taxon>
        <taxon>Hymenochaetales</taxon>
        <taxon>Hymenochaetaceae</taxon>
        <taxon>Phellinidium</taxon>
    </lineage>
</organism>
<name>A0A4S4KT95_9AGAM</name>
<keyword evidence="1 2" id="KW-0694">RNA-binding</keyword>
<protein>
    <recommendedName>
        <fullName evidence="9">RRM domain-containing protein</fullName>
    </recommendedName>
</protein>
<dbReference type="SUPFAM" id="SSF81383">
    <property type="entry name" value="F-box domain"/>
    <property type="match status" value="1"/>
</dbReference>
<evidence type="ECO:0000256" key="3">
    <source>
        <dbReference type="SAM" id="Coils"/>
    </source>
</evidence>
<dbReference type="InterPro" id="IPR035979">
    <property type="entry name" value="RBD_domain_sf"/>
</dbReference>
<dbReference type="Gene3D" id="2.60.210.10">
    <property type="entry name" value="Apoptosis, Tumor Necrosis Factor Receptor Associated Protein 2, Chain A"/>
    <property type="match status" value="1"/>
</dbReference>
<feature type="region of interest" description="Disordered" evidence="4">
    <location>
        <begin position="1458"/>
        <end position="1484"/>
    </location>
</feature>
<dbReference type="CDD" id="cd22141">
    <property type="entry name" value="F-box_ScCDC4-like"/>
    <property type="match status" value="1"/>
</dbReference>
<feature type="region of interest" description="Disordered" evidence="4">
    <location>
        <begin position="746"/>
        <end position="786"/>
    </location>
</feature>
<evidence type="ECO:0000256" key="1">
    <source>
        <dbReference type="ARBA" id="ARBA00022884"/>
    </source>
</evidence>
<feature type="domain" description="RRM" evidence="5">
    <location>
        <begin position="794"/>
        <end position="867"/>
    </location>
</feature>
<evidence type="ECO:0000259" key="5">
    <source>
        <dbReference type="PROSITE" id="PS50102"/>
    </source>
</evidence>
<dbReference type="SUPFAM" id="SSF54928">
    <property type="entry name" value="RNA-binding domain, RBD"/>
    <property type="match status" value="2"/>
</dbReference>
<dbReference type="OrthoDB" id="360390at2759"/>
<dbReference type="Pfam" id="PF00076">
    <property type="entry name" value="RRM_1"/>
    <property type="match status" value="2"/>
</dbReference>
<dbReference type="SUPFAM" id="SSF48452">
    <property type="entry name" value="TPR-like"/>
    <property type="match status" value="1"/>
</dbReference>
<dbReference type="Gene3D" id="3.30.710.10">
    <property type="entry name" value="Potassium Channel Kv1.1, Chain A"/>
    <property type="match status" value="1"/>
</dbReference>
<reference evidence="7 8" key="1">
    <citation type="submission" date="2019-02" db="EMBL/GenBank/DDBJ databases">
        <title>Genome sequencing of the rare red list fungi Phellinidium pouzarii.</title>
        <authorList>
            <person name="Buettner E."/>
            <person name="Kellner H."/>
        </authorList>
    </citation>
    <scope>NUCLEOTIDE SEQUENCE [LARGE SCALE GENOMIC DNA]</scope>
    <source>
        <strain evidence="7 8">DSM 108285</strain>
    </source>
</reference>
<dbReference type="InterPro" id="IPR008974">
    <property type="entry name" value="TRAF-like"/>
</dbReference>
<dbReference type="CDD" id="cd12296">
    <property type="entry name" value="RRM1_Prp24"/>
    <property type="match status" value="1"/>
</dbReference>
<dbReference type="SUPFAM" id="SSF49599">
    <property type="entry name" value="TRAF domain-like"/>
    <property type="match status" value="1"/>
</dbReference>
<dbReference type="InterPro" id="IPR036047">
    <property type="entry name" value="F-box-like_dom_sf"/>
</dbReference>
<dbReference type="GO" id="GO:0003723">
    <property type="term" value="F:RNA binding"/>
    <property type="evidence" value="ECO:0007669"/>
    <property type="project" value="UniProtKB-UniRule"/>
</dbReference>
<feature type="coiled-coil region" evidence="3">
    <location>
        <begin position="690"/>
        <end position="717"/>
    </location>
</feature>
<dbReference type="Gene3D" id="1.20.1280.50">
    <property type="match status" value="1"/>
</dbReference>
<keyword evidence="3" id="KW-0175">Coiled coil</keyword>
<feature type="compositionally biased region" description="Polar residues" evidence="4">
    <location>
        <begin position="1460"/>
        <end position="1484"/>
    </location>
</feature>
<dbReference type="Proteomes" id="UP000308199">
    <property type="component" value="Unassembled WGS sequence"/>
</dbReference>